<organism evidence="3 4">
    <name type="scientific">Saccharothrix espanaensis (strain ATCC 51144 / DSM 44229 / JCM 9112 / NBRC 15066 / NRRL 15764)</name>
    <dbReference type="NCBI Taxonomy" id="1179773"/>
    <lineage>
        <taxon>Bacteria</taxon>
        <taxon>Bacillati</taxon>
        <taxon>Actinomycetota</taxon>
        <taxon>Actinomycetes</taxon>
        <taxon>Pseudonocardiales</taxon>
        <taxon>Pseudonocardiaceae</taxon>
        <taxon>Saccharothrix</taxon>
    </lineage>
</organism>
<dbReference type="PANTHER" id="PTHR30461">
    <property type="entry name" value="DNA-INVERTASE FROM LAMBDOID PROPHAGE"/>
    <property type="match status" value="1"/>
</dbReference>
<evidence type="ECO:0000313" key="4">
    <source>
        <dbReference type="Proteomes" id="UP000006281"/>
    </source>
</evidence>
<dbReference type="GO" id="GO:0000150">
    <property type="term" value="F:DNA strand exchange activity"/>
    <property type="evidence" value="ECO:0007669"/>
    <property type="project" value="InterPro"/>
</dbReference>
<dbReference type="STRING" id="1179773.BN6_25920"/>
<dbReference type="InterPro" id="IPR050639">
    <property type="entry name" value="SSR_resolvase"/>
</dbReference>
<dbReference type="SMART" id="SM00857">
    <property type="entry name" value="Resolvase"/>
    <property type="match status" value="1"/>
</dbReference>
<feature type="domain" description="Resolvase/invertase-type recombinase catalytic" evidence="2">
    <location>
        <begin position="35"/>
        <end position="183"/>
    </location>
</feature>
<dbReference type="KEGG" id="sesp:BN6_25920"/>
<dbReference type="SUPFAM" id="SSF53041">
    <property type="entry name" value="Resolvase-like"/>
    <property type="match status" value="1"/>
</dbReference>
<evidence type="ECO:0000259" key="2">
    <source>
        <dbReference type="SMART" id="SM00857"/>
    </source>
</evidence>
<dbReference type="AlphaFoldDB" id="K0JQV6"/>
<dbReference type="GO" id="GO:0003677">
    <property type="term" value="F:DNA binding"/>
    <property type="evidence" value="ECO:0007669"/>
    <property type="project" value="InterPro"/>
</dbReference>
<proteinExistence type="predicted"/>
<dbReference type="RefSeq" id="WP_015100017.1">
    <property type="nucleotide sequence ID" value="NC_019673.1"/>
</dbReference>
<dbReference type="InterPro" id="IPR006119">
    <property type="entry name" value="Resolv_N"/>
</dbReference>
<protein>
    <recommendedName>
        <fullName evidence="2">Resolvase/invertase-type recombinase catalytic domain-containing protein</fullName>
    </recommendedName>
</protein>
<feature type="region of interest" description="Disordered" evidence="1">
    <location>
        <begin position="513"/>
        <end position="535"/>
    </location>
</feature>
<sequence>MTYRGDMPTSTRVSTGQRPEGGSLNPLVAGAAPVIDSYARLSWNPDTGDLEKIETQQSDNRKTIKSAGAVVGLELWDGKSAWKRNAVRKDFETAIERAESGITQGIAVWHVDRLFRQPRDLERLIDLARRGFRVISTYGSFDLTDPEDLFQLRGLVAAAAKSSDDSSRRIRKRFIGFRAEGRTTGGKPGFGFPRKDREWKPSRRQRESDRPMLPDAHIQRERAAIRKAVIGIADGTTTTSEVARTWNDAGLRTVEGKTWVQVGVRNTLMRSTIAGIIEYEGEEVGTLEGKPIAPPEKWRKMRAIILGRRRGAPFTNRYVGSGHVYCARCGNKLSGKPNYNGTYPDGQTRRDYYCAKSHRGCGRMSIDMRALDAELRLFVIARLSDPRVVNALTHSRSQADPRLTEVRTELANATALQDRISERLGRREITESAFDAANRPLNADIQRLKKELNELEESSASANPGEVLTAEQVAEQWDRSTLLSESEVEKGVQIRRKLLKSALGTDVQIRIHPQPDKRFTPDRVRVHKATDPFDA</sequence>
<dbReference type="EMBL" id="HE804045">
    <property type="protein sequence ID" value="CCH29905.1"/>
    <property type="molecule type" value="Genomic_DNA"/>
</dbReference>
<evidence type="ECO:0000313" key="3">
    <source>
        <dbReference type="EMBL" id="CCH29905.1"/>
    </source>
</evidence>
<dbReference type="Gene3D" id="3.90.1750.20">
    <property type="entry name" value="Putative Large Serine Recombinase, Chain B, Domain 2"/>
    <property type="match status" value="1"/>
</dbReference>
<feature type="region of interest" description="Disordered" evidence="1">
    <location>
        <begin position="185"/>
        <end position="210"/>
    </location>
</feature>
<name>K0JQV6_SACES</name>
<dbReference type="InterPro" id="IPR036162">
    <property type="entry name" value="Resolvase-like_N_sf"/>
</dbReference>
<dbReference type="Proteomes" id="UP000006281">
    <property type="component" value="Chromosome"/>
</dbReference>
<feature type="compositionally biased region" description="Polar residues" evidence="1">
    <location>
        <begin position="8"/>
        <end position="17"/>
    </location>
</feature>
<dbReference type="eggNOG" id="COG1961">
    <property type="taxonomic scope" value="Bacteria"/>
</dbReference>
<accession>K0JQV6</accession>
<keyword evidence="4" id="KW-1185">Reference proteome</keyword>
<dbReference type="Pfam" id="PF00239">
    <property type="entry name" value="Resolvase"/>
    <property type="match status" value="1"/>
</dbReference>
<dbReference type="HOGENOM" id="CLU_010686_18_18_11"/>
<dbReference type="CDD" id="cd00338">
    <property type="entry name" value="Ser_Recombinase"/>
    <property type="match status" value="1"/>
</dbReference>
<dbReference type="Gene3D" id="3.40.50.1390">
    <property type="entry name" value="Resolvase, N-terminal catalytic domain"/>
    <property type="match status" value="1"/>
</dbReference>
<feature type="region of interest" description="Disordered" evidence="1">
    <location>
        <begin position="1"/>
        <end position="26"/>
    </location>
</feature>
<feature type="compositionally biased region" description="Basic and acidic residues" evidence="1">
    <location>
        <begin position="193"/>
        <end position="210"/>
    </location>
</feature>
<gene>
    <name evidence="3" type="ordered locus">BN6_25920</name>
</gene>
<dbReference type="InterPro" id="IPR038109">
    <property type="entry name" value="DNA_bind_recomb_sf"/>
</dbReference>
<dbReference type="OrthoDB" id="4500247at2"/>
<evidence type="ECO:0000256" key="1">
    <source>
        <dbReference type="SAM" id="MobiDB-lite"/>
    </source>
</evidence>
<dbReference type="PANTHER" id="PTHR30461:SF23">
    <property type="entry name" value="DNA RECOMBINASE-RELATED"/>
    <property type="match status" value="1"/>
</dbReference>
<reference evidence="3 4" key="1">
    <citation type="journal article" date="2012" name="BMC Genomics">
        <title>Complete genome sequence of Saccharothrix espanaensis DSM 44229T and comparison to the other completely sequenced Pseudonocardiaceae.</title>
        <authorList>
            <person name="Strobel T."/>
            <person name="Al-Dilaimi A."/>
            <person name="Blom J."/>
            <person name="Gessner A."/>
            <person name="Kalinowski J."/>
            <person name="Luzhetska M."/>
            <person name="Puhler A."/>
            <person name="Szczepanowski R."/>
            <person name="Bechthold A."/>
            <person name="Ruckert C."/>
        </authorList>
    </citation>
    <scope>NUCLEOTIDE SEQUENCE [LARGE SCALE GENOMIC DNA]</scope>
    <source>
        <strain evidence="4">ATCC 51144 / DSM 44229 / JCM 9112 / NBRC 15066 / NRRL 15764</strain>
    </source>
</reference>